<organism evidence="3 4">
    <name type="scientific">Eumeta variegata</name>
    <name type="common">Bagworm moth</name>
    <name type="synonym">Eumeta japonica</name>
    <dbReference type="NCBI Taxonomy" id="151549"/>
    <lineage>
        <taxon>Eukaryota</taxon>
        <taxon>Metazoa</taxon>
        <taxon>Ecdysozoa</taxon>
        <taxon>Arthropoda</taxon>
        <taxon>Hexapoda</taxon>
        <taxon>Insecta</taxon>
        <taxon>Pterygota</taxon>
        <taxon>Neoptera</taxon>
        <taxon>Endopterygota</taxon>
        <taxon>Lepidoptera</taxon>
        <taxon>Glossata</taxon>
        <taxon>Ditrysia</taxon>
        <taxon>Tineoidea</taxon>
        <taxon>Psychidae</taxon>
        <taxon>Oiketicinae</taxon>
        <taxon>Eumeta</taxon>
    </lineage>
</organism>
<dbReference type="InterPro" id="IPR021109">
    <property type="entry name" value="Peptidase_aspartic_dom_sf"/>
</dbReference>
<dbReference type="GO" id="GO:0004190">
    <property type="term" value="F:aspartic-type endopeptidase activity"/>
    <property type="evidence" value="ECO:0007669"/>
    <property type="project" value="InterPro"/>
</dbReference>
<dbReference type="GO" id="GO:0006508">
    <property type="term" value="P:proteolysis"/>
    <property type="evidence" value="ECO:0007669"/>
    <property type="project" value="InterPro"/>
</dbReference>
<evidence type="ECO:0000259" key="2">
    <source>
        <dbReference type="PROSITE" id="PS50175"/>
    </source>
</evidence>
<dbReference type="PROSITE" id="PS50175">
    <property type="entry name" value="ASP_PROT_RETROV"/>
    <property type="match status" value="1"/>
</dbReference>
<proteinExistence type="predicted"/>
<keyword evidence="4" id="KW-1185">Reference proteome</keyword>
<evidence type="ECO:0000313" key="4">
    <source>
        <dbReference type="Proteomes" id="UP000299102"/>
    </source>
</evidence>
<comment type="caution">
    <text evidence="3">The sequence shown here is derived from an EMBL/GenBank/DDBJ whole genome shotgun (WGS) entry which is preliminary data.</text>
</comment>
<keyword evidence="1" id="KW-0378">Hydrolase</keyword>
<accession>A0A4C1SND6</accession>
<protein>
    <recommendedName>
        <fullName evidence="2">Peptidase A2 domain-containing protein</fullName>
    </recommendedName>
</protein>
<dbReference type="Proteomes" id="UP000299102">
    <property type="component" value="Unassembled WGS sequence"/>
</dbReference>
<evidence type="ECO:0000256" key="1">
    <source>
        <dbReference type="ARBA" id="ARBA00022801"/>
    </source>
</evidence>
<name>A0A4C1SND6_EUMVA</name>
<evidence type="ECO:0000313" key="3">
    <source>
        <dbReference type="EMBL" id="GBP03612.1"/>
    </source>
</evidence>
<dbReference type="AlphaFoldDB" id="A0A4C1SND6"/>
<reference evidence="3 4" key="1">
    <citation type="journal article" date="2019" name="Commun. Biol.">
        <title>The bagworm genome reveals a unique fibroin gene that provides high tensile strength.</title>
        <authorList>
            <person name="Kono N."/>
            <person name="Nakamura H."/>
            <person name="Ohtoshi R."/>
            <person name="Tomita M."/>
            <person name="Numata K."/>
            <person name="Arakawa K."/>
        </authorList>
    </citation>
    <scope>NUCLEOTIDE SEQUENCE [LARGE SCALE GENOMIC DNA]</scope>
</reference>
<dbReference type="InterPro" id="IPR001995">
    <property type="entry name" value="Peptidase_A2_cat"/>
</dbReference>
<dbReference type="SUPFAM" id="SSF50630">
    <property type="entry name" value="Acid proteases"/>
    <property type="match status" value="1"/>
</dbReference>
<dbReference type="EMBL" id="BGZK01007361">
    <property type="protein sequence ID" value="GBP03612.1"/>
    <property type="molecule type" value="Genomic_DNA"/>
</dbReference>
<sequence length="100" mass="11391">MRVLGRKESDSEIEESTKLLYRTIIHATHQEAEQNKRARTVKGKEARKGKLVPLVDTGADFSIIKEESMKNFPNKNRIRTSVLTGAFGGKGRHWVLQKSR</sequence>
<feature type="domain" description="Peptidase A2" evidence="2">
    <location>
        <begin position="51"/>
        <end position="88"/>
    </location>
</feature>
<gene>
    <name evidence="3" type="ORF">EVAR_101005_1</name>
</gene>